<dbReference type="GO" id="GO:0008270">
    <property type="term" value="F:zinc ion binding"/>
    <property type="evidence" value="ECO:0007669"/>
    <property type="project" value="InterPro"/>
</dbReference>
<sequence>MGASGRARLPNAPASGLFQVISLGDNDNNQPTREYKRRRPHKKSRGGCLGCKQRRVKCDQAMPTCLRCRRNQRDCVYENAETAAENRSRDDQAAHKSITSGGSSEASGSGGGAGNRSRGHSRRSNASTSTGRTVPHIQAAGAGVAGHSTPAGYGSLVPDVRSTDPALPVMATTPPVQPNLRFVRAQPFPVTGQEYGTPPAELLNHFETVGSAVFDMPNFLNPLFPMALHYPHFRGTILAVAAAHLYHKAPNAKCYRLAGHYQQSLALRTYRLALATPLAAQGQAGIDVLLATAMLMNMLAFVLPMDEAESLVTWNGPGSPAHAPPCANPDPDPRYSWVFSPHPNRLGWLAVAMGLTPLLVATAPWREKSRLRLLFANSDDERRTLSGSWQSLSRVPQAWLDVFGFDRRSTPRPWKSSVGSSSPVNAASPGSSPGDSTSSGSGGGADETVSENDRLYRAPLRVVAEIRHIPPNDRNLLVYFQFMGQLENDFRQKLFERDEKALWLFGMWMGLLCRYNHVWWTRRRTRCDFRAIRLWLHLVGVHQRPGDEGRLWRELLKDLDGTWGYNFDADPLMRQTT</sequence>
<evidence type="ECO:0000259" key="3">
    <source>
        <dbReference type="PROSITE" id="PS50048"/>
    </source>
</evidence>
<feature type="region of interest" description="Disordered" evidence="2">
    <location>
        <begin position="21"/>
        <end position="49"/>
    </location>
</feature>
<dbReference type="Gene3D" id="4.10.240.10">
    <property type="entry name" value="Zn(2)-C6 fungal-type DNA-binding domain"/>
    <property type="match status" value="1"/>
</dbReference>
<dbReference type="InterPro" id="IPR021858">
    <property type="entry name" value="Fun_TF"/>
</dbReference>
<proteinExistence type="predicted"/>
<organism evidence="4 5">
    <name type="scientific">Niveomyces insectorum RCEF 264</name>
    <dbReference type="NCBI Taxonomy" id="1081102"/>
    <lineage>
        <taxon>Eukaryota</taxon>
        <taxon>Fungi</taxon>
        <taxon>Dikarya</taxon>
        <taxon>Ascomycota</taxon>
        <taxon>Pezizomycotina</taxon>
        <taxon>Sordariomycetes</taxon>
        <taxon>Hypocreomycetidae</taxon>
        <taxon>Hypocreales</taxon>
        <taxon>Cordycipitaceae</taxon>
        <taxon>Niveomyces</taxon>
    </lineage>
</organism>
<comment type="caution">
    <text evidence="4">The sequence shown here is derived from an EMBL/GenBank/DDBJ whole genome shotgun (WGS) entry which is preliminary data.</text>
</comment>
<accession>A0A162JFU5</accession>
<dbReference type="InterPro" id="IPR036864">
    <property type="entry name" value="Zn2-C6_fun-type_DNA-bd_sf"/>
</dbReference>
<dbReference type="PANTHER" id="PTHR47784">
    <property type="entry name" value="STEROL UPTAKE CONTROL PROTEIN 2"/>
    <property type="match status" value="1"/>
</dbReference>
<protein>
    <submittedName>
        <fullName evidence="4">C6 zinc finger domain containing protein</fullName>
    </submittedName>
</protein>
<dbReference type="EMBL" id="AZHD01000001">
    <property type="protein sequence ID" value="OAA68302.1"/>
    <property type="molecule type" value="Genomic_DNA"/>
</dbReference>
<reference evidence="4 5" key="1">
    <citation type="journal article" date="2016" name="Genome Biol. Evol.">
        <title>Divergent and convergent evolution of fungal pathogenicity.</title>
        <authorList>
            <person name="Shang Y."/>
            <person name="Xiao G."/>
            <person name="Zheng P."/>
            <person name="Cen K."/>
            <person name="Zhan S."/>
            <person name="Wang C."/>
        </authorList>
    </citation>
    <scope>NUCLEOTIDE SEQUENCE [LARGE SCALE GENOMIC DNA]</scope>
    <source>
        <strain evidence="4 5">RCEF 264</strain>
    </source>
</reference>
<dbReference type="CDD" id="cd00067">
    <property type="entry name" value="GAL4"/>
    <property type="match status" value="1"/>
</dbReference>
<dbReference type="Pfam" id="PF11951">
    <property type="entry name" value="Fungal_trans_2"/>
    <property type="match status" value="1"/>
</dbReference>
<evidence type="ECO:0000256" key="2">
    <source>
        <dbReference type="SAM" id="MobiDB-lite"/>
    </source>
</evidence>
<dbReference type="Proteomes" id="UP000076874">
    <property type="component" value="Unassembled WGS sequence"/>
</dbReference>
<evidence type="ECO:0000313" key="5">
    <source>
        <dbReference type="Proteomes" id="UP000076874"/>
    </source>
</evidence>
<dbReference type="GO" id="GO:0001228">
    <property type="term" value="F:DNA-binding transcription activator activity, RNA polymerase II-specific"/>
    <property type="evidence" value="ECO:0007669"/>
    <property type="project" value="TreeGrafter"/>
</dbReference>
<feature type="domain" description="Zn(2)-C6 fungal-type" evidence="3">
    <location>
        <begin position="47"/>
        <end position="77"/>
    </location>
</feature>
<dbReference type="InterPro" id="IPR053157">
    <property type="entry name" value="Sterol_Uptake_Regulator"/>
</dbReference>
<evidence type="ECO:0000256" key="1">
    <source>
        <dbReference type="ARBA" id="ARBA00023242"/>
    </source>
</evidence>
<dbReference type="PROSITE" id="PS00463">
    <property type="entry name" value="ZN2_CY6_FUNGAL_1"/>
    <property type="match status" value="1"/>
</dbReference>
<dbReference type="SUPFAM" id="SSF57701">
    <property type="entry name" value="Zn2/Cys6 DNA-binding domain"/>
    <property type="match status" value="1"/>
</dbReference>
<feature type="compositionally biased region" description="Basic and acidic residues" evidence="2">
    <location>
        <begin position="84"/>
        <end position="94"/>
    </location>
</feature>
<dbReference type="InterPro" id="IPR001138">
    <property type="entry name" value="Zn2Cys6_DnaBD"/>
</dbReference>
<dbReference type="Pfam" id="PF00172">
    <property type="entry name" value="Zn_clus"/>
    <property type="match status" value="1"/>
</dbReference>
<gene>
    <name evidence="4" type="ORF">SPI_00497</name>
</gene>
<dbReference type="AlphaFoldDB" id="A0A162JFU5"/>
<keyword evidence="5" id="KW-1185">Reference proteome</keyword>
<feature type="region of interest" description="Disordered" evidence="2">
    <location>
        <begin position="82"/>
        <end position="132"/>
    </location>
</feature>
<feature type="compositionally biased region" description="Low complexity" evidence="2">
    <location>
        <begin position="428"/>
        <end position="439"/>
    </location>
</feature>
<keyword evidence="1" id="KW-0539">Nucleus</keyword>
<evidence type="ECO:0000313" key="4">
    <source>
        <dbReference type="EMBL" id="OAA68302.1"/>
    </source>
</evidence>
<dbReference type="OrthoDB" id="648861at2759"/>
<feature type="region of interest" description="Disordered" evidence="2">
    <location>
        <begin position="410"/>
        <end position="450"/>
    </location>
</feature>
<feature type="compositionally biased region" description="Basic residues" evidence="2">
    <location>
        <begin position="35"/>
        <end position="45"/>
    </location>
</feature>
<dbReference type="PROSITE" id="PS50048">
    <property type="entry name" value="ZN2_CY6_FUNGAL_2"/>
    <property type="match status" value="1"/>
</dbReference>
<dbReference type="STRING" id="1081102.A0A162JFU5"/>
<dbReference type="SMART" id="SM00066">
    <property type="entry name" value="GAL4"/>
    <property type="match status" value="1"/>
</dbReference>
<dbReference type="PANTHER" id="PTHR47784:SF9">
    <property type="entry name" value="ZN(II)2CYS6 TRANSCRIPTION FACTOR (EUROFUNG)"/>
    <property type="match status" value="1"/>
</dbReference>
<name>A0A162JFU5_9HYPO</name>